<dbReference type="OrthoDB" id="9784339at2"/>
<feature type="active site" description="Proton donor" evidence="4">
    <location>
        <position position="119"/>
    </location>
</feature>
<proteinExistence type="inferred from homology"/>
<gene>
    <name evidence="6" type="ORF">FPZ11_10745</name>
</gene>
<keyword evidence="7" id="KW-1185">Reference proteome</keyword>
<dbReference type="InterPro" id="IPR050438">
    <property type="entry name" value="LMW_PTPase"/>
</dbReference>
<dbReference type="PANTHER" id="PTHR11717">
    <property type="entry name" value="LOW MOLECULAR WEIGHT PROTEIN TYROSINE PHOSPHATASE"/>
    <property type="match status" value="1"/>
</dbReference>
<organism evidence="6 7">
    <name type="scientific">Humibacter ginsenosidimutans</name>
    <dbReference type="NCBI Taxonomy" id="2599293"/>
    <lineage>
        <taxon>Bacteria</taxon>
        <taxon>Bacillati</taxon>
        <taxon>Actinomycetota</taxon>
        <taxon>Actinomycetes</taxon>
        <taxon>Micrococcales</taxon>
        <taxon>Microbacteriaceae</taxon>
        <taxon>Humibacter</taxon>
    </lineage>
</organism>
<dbReference type="KEGG" id="huw:FPZ11_10745"/>
<evidence type="ECO:0000259" key="5">
    <source>
        <dbReference type="SMART" id="SM00226"/>
    </source>
</evidence>
<dbReference type="InterPro" id="IPR023485">
    <property type="entry name" value="Ptyr_pPase"/>
</dbReference>
<dbReference type="AlphaFoldDB" id="A0A5B8M6P7"/>
<dbReference type="Gene3D" id="3.40.50.2300">
    <property type="match status" value="1"/>
</dbReference>
<dbReference type="PRINTS" id="PR00719">
    <property type="entry name" value="LMWPTPASE"/>
</dbReference>
<name>A0A5B8M6P7_9MICO</name>
<evidence type="ECO:0000256" key="1">
    <source>
        <dbReference type="ARBA" id="ARBA00011063"/>
    </source>
</evidence>
<evidence type="ECO:0000256" key="4">
    <source>
        <dbReference type="PIRSR" id="PIRSR617867-1"/>
    </source>
</evidence>
<dbReference type="Proteomes" id="UP000320216">
    <property type="component" value="Chromosome"/>
</dbReference>
<dbReference type="EMBL" id="CP042305">
    <property type="protein sequence ID" value="QDZ15180.1"/>
    <property type="molecule type" value="Genomic_DNA"/>
</dbReference>
<protein>
    <submittedName>
        <fullName evidence="6">Low molecular weight phosphatase family protein</fullName>
    </submittedName>
</protein>
<sequence length="155" mass="16630">MASRQPVRVLCVCVGNISRSPMMSALLQLELGDGFVVQSAGLDKDLAGRPANDRSVNCLQERGLDLSGHVSRWIGSISLDGIGWIVTVGAEEARQVRAYLGNSSARIIVANAEHGGIPDPYEFGLDGYRECVALLDRVLPNIAQQLRTREGTASP</sequence>
<evidence type="ECO:0000256" key="2">
    <source>
        <dbReference type="ARBA" id="ARBA00022801"/>
    </source>
</evidence>
<comment type="similarity">
    <text evidence="1">Belongs to the low molecular weight phosphotyrosine protein phosphatase family.</text>
</comment>
<dbReference type="InterPro" id="IPR017867">
    <property type="entry name" value="Tyr_phospatase_low_mol_wt"/>
</dbReference>
<dbReference type="GO" id="GO:0004725">
    <property type="term" value="F:protein tyrosine phosphatase activity"/>
    <property type="evidence" value="ECO:0007669"/>
    <property type="project" value="InterPro"/>
</dbReference>
<reference evidence="6 7" key="1">
    <citation type="submission" date="2019-07" db="EMBL/GenBank/DDBJ databases">
        <title>Full genome sequence of Humibacter sp. WJ7-1.</title>
        <authorList>
            <person name="Im W.-T."/>
        </authorList>
    </citation>
    <scope>NUCLEOTIDE SEQUENCE [LARGE SCALE GENOMIC DNA]</scope>
    <source>
        <strain evidence="6 7">WJ7-1</strain>
    </source>
</reference>
<accession>A0A5B8M6P7</accession>
<dbReference type="SMART" id="SM00226">
    <property type="entry name" value="LMWPc"/>
    <property type="match status" value="1"/>
</dbReference>
<dbReference type="SUPFAM" id="SSF52788">
    <property type="entry name" value="Phosphotyrosine protein phosphatases I"/>
    <property type="match status" value="1"/>
</dbReference>
<evidence type="ECO:0000313" key="7">
    <source>
        <dbReference type="Proteomes" id="UP000320216"/>
    </source>
</evidence>
<keyword evidence="3" id="KW-0904">Protein phosphatase</keyword>
<feature type="domain" description="Phosphotyrosine protein phosphatase I" evidence="5">
    <location>
        <begin position="7"/>
        <end position="145"/>
    </location>
</feature>
<dbReference type="Pfam" id="PF01451">
    <property type="entry name" value="LMWPc"/>
    <property type="match status" value="1"/>
</dbReference>
<dbReference type="InterPro" id="IPR036196">
    <property type="entry name" value="Ptyr_pPase_sf"/>
</dbReference>
<keyword evidence="2" id="KW-0378">Hydrolase</keyword>
<feature type="active site" description="Nucleophile" evidence="4">
    <location>
        <position position="13"/>
    </location>
</feature>
<dbReference type="PANTHER" id="PTHR11717:SF31">
    <property type="entry name" value="LOW MOLECULAR WEIGHT PROTEIN-TYROSINE-PHOSPHATASE ETP-RELATED"/>
    <property type="match status" value="1"/>
</dbReference>
<evidence type="ECO:0000313" key="6">
    <source>
        <dbReference type="EMBL" id="QDZ15180.1"/>
    </source>
</evidence>
<evidence type="ECO:0000256" key="3">
    <source>
        <dbReference type="ARBA" id="ARBA00022912"/>
    </source>
</evidence>
<feature type="active site" evidence="4">
    <location>
        <position position="19"/>
    </location>
</feature>